<accession>A0A6L5Y5E3</accession>
<dbReference type="AlphaFoldDB" id="A0A6L5Y5E3"/>
<comment type="caution">
    <text evidence="2">The sequence shown here is derived from an EMBL/GenBank/DDBJ whole genome shotgun (WGS) entry which is preliminary data.</text>
</comment>
<dbReference type="Pfam" id="PF13443">
    <property type="entry name" value="HTH_26"/>
    <property type="match status" value="1"/>
</dbReference>
<reference evidence="2 3" key="1">
    <citation type="submission" date="2019-08" db="EMBL/GenBank/DDBJ databases">
        <title>In-depth cultivation of the pig gut microbiome towards novel bacterial diversity and tailored functional studies.</title>
        <authorList>
            <person name="Wylensek D."/>
            <person name="Hitch T.C.A."/>
            <person name="Clavel T."/>
        </authorList>
    </citation>
    <scope>NUCLEOTIDE SEQUENCE [LARGE SCALE GENOMIC DNA]</scope>
    <source>
        <strain evidence="2 3">WCA-MUC-591-APC-3H</strain>
    </source>
</reference>
<name>A0A6L5Y5E3_9FIRM</name>
<dbReference type="InterPro" id="IPR001387">
    <property type="entry name" value="Cro/C1-type_HTH"/>
</dbReference>
<gene>
    <name evidence="2" type="ORF">FYJ64_05520</name>
</gene>
<dbReference type="SUPFAM" id="SSF47413">
    <property type="entry name" value="lambda repressor-like DNA-binding domains"/>
    <property type="match status" value="1"/>
</dbReference>
<feature type="domain" description="HTH cro/C1-type" evidence="1">
    <location>
        <begin position="3"/>
        <end position="60"/>
    </location>
</feature>
<evidence type="ECO:0000313" key="3">
    <source>
        <dbReference type="Proteomes" id="UP000474676"/>
    </source>
</evidence>
<dbReference type="SMART" id="SM00530">
    <property type="entry name" value="HTH_XRE"/>
    <property type="match status" value="1"/>
</dbReference>
<protein>
    <submittedName>
        <fullName evidence="2">Helix-turn-helix transcriptional regulator</fullName>
    </submittedName>
</protein>
<dbReference type="Proteomes" id="UP000474676">
    <property type="component" value="Unassembled WGS sequence"/>
</dbReference>
<dbReference type="EMBL" id="VUMZ01000004">
    <property type="protein sequence ID" value="MST51771.1"/>
    <property type="molecule type" value="Genomic_DNA"/>
</dbReference>
<evidence type="ECO:0000313" key="2">
    <source>
        <dbReference type="EMBL" id="MST51771.1"/>
    </source>
</evidence>
<dbReference type="Gene3D" id="1.10.260.40">
    <property type="entry name" value="lambda repressor-like DNA-binding domains"/>
    <property type="match status" value="1"/>
</dbReference>
<dbReference type="PROSITE" id="PS50943">
    <property type="entry name" value="HTH_CROC1"/>
    <property type="match status" value="1"/>
</dbReference>
<proteinExistence type="predicted"/>
<dbReference type="GO" id="GO:0003677">
    <property type="term" value="F:DNA binding"/>
    <property type="evidence" value="ECO:0007669"/>
    <property type="project" value="InterPro"/>
</dbReference>
<organism evidence="2 3">
    <name type="scientific">Hornefia butyriciproducens</name>
    <dbReference type="NCBI Taxonomy" id="2652293"/>
    <lineage>
        <taxon>Bacteria</taxon>
        <taxon>Bacillati</taxon>
        <taxon>Bacillota</taxon>
        <taxon>Clostridia</taxon>
        <taxon>Peptostreptococcales</taxon>
        <taxon>Anaerovoracaceae</taxon>
        <taxon>Hornefia</taxon>
    </lineage>
</organism>
<evidence type="ECO:0000259" key="1">
    <source>
        <dbReference type="PROSITE" id="PS50943"/>
    </source>
</evidence>
<dbReference type="CDD" id="cd00093">
    <property type="entry name" value="HTH_XRE"/>
    <property type="match status" value="1"/>
</dbReference>
<keyword evidence="3" id="KW-1185">Reference proteome</keyword>
<sequence length="189" mass="21648">MSLREALKKKNMSIYRLSKISGLPYTTVHDIYNNKAQLKKCSAETVYKLARTLGVSMEELLAPSFFKRGSFENFKSAVCHRVRELGDIDFIINTLESGDIRTYYNLQWYPESLYLLGMLDYISRENDIPPDSEYDDLRQCRLEKPIYPSSLLALSAAAGNSSALEEAVKTAIPEFIRFNIVENEVRDII</sequence>
<dbReference type="InterPro" id="IPR010982">
    <property type="entry name" value="Lambda_DNA-bd_dom_sf"/>
</dbReference>